<evidence type="ECO:0000256" key="1">
    <source>
        <dbReference type="SAM" id="Phobius"/>
    </source>
</evidence>
<proteinExistence type="predicted"/>
<dbReference type="OrthoDB" id="1254489at2"/>
<feature type="transmembrane region" description="Helical" evidence="1">
    <location>
        <begin position="218"/>
        <end position="236"/>
    </location>
</feature>
<feature type="transmembrane region" description="Helical" evidence="1">
    <location>
        <begin position="265"/>
        <end position="283"/>
    </location>
</feature>
<accession>A0A1E5UF07</accession>
<feature type="transmembrane region" description="Helical" evidence="1">
    <location>
        <begin position="107"/>
        <end position="130"/>
    </location>
</feature>
<name>A0A1E5UF07_9FLAO</name>
<dbReference type="AlphaFoldDB" id="A0A1E5UF07"/>
<gene>
    <name evidence="2" type="ORF">BHF72_2101</name>
</gene>
<evidence type="ECO:0000313" key="3">
    <source>
        <dbReference type="Proteomes" id="UP000095601"/>
    </source>
</evidence>
<dbReference type="RefSeq" id="WP_069798164.1">
    <property type="nucleotide sequence ID" value="NZ_CP034157.1"/>
</dbReference>
<evidence type="ECO:0000313" key="2">
    <source>
        <dbReference type="EMBL" id="OEL11460.1"/>
    </source>
</evidence>
<protein>
    <submittedName>
        <fullName evidence="2">Putative membrane protein</fullName>
    </submittedName>
</protein>
<comment type="caution">
    <text evidence="2">The sequence shown here is derived from an EMBL/GenBank/DDBJ whole genome shotgun (WGS) entry which is preliminary data.</text>
</comment>
<organism evidence="2 3">
    <name type="scientific">Cloacibacterium normanense</name>
    <dbReference type="NCBI Taxonomy" id="237258"/>
    <lineage>
        <taxon>Bacteria</taxon>
        <taxon>Pseudomonadati</taxon>
        <taxon>Bacteroidota</taxon>
        <taxon>Flavobacteriia</taxon>
        <taxon>Flavobacteriales</taxon>
        <taxon>Weeksellaceae</taxon>
    </lineage>
</organism>
<keyword evidence="1" id="KW-1133">Transmembrane helix</keyword>
<dbReference type="EMBL" id="MKGI01000041">
    <property type="protein sequence ID" value="OEL11460.1"/>
    <property type="molecule type" value="Genomic_DNA"/>
</dbReference>
<feature type="transmembrane region" description="Helical" evidence="1">
    <location>
        <begin position="9"/>
        <end position="29"/>
    </location>
</feature>
<reference evidence="2 3" key="1">
    <citation type="submission" date="2016-09" db="EMBL/GenBank/DDBJ databases">
        <authorList>
            <person name="Capua I."/>
            <person name="De Benedictis P."/>
            <person name="Joannis T."/>
            <person name="Lombin L.H."/>
            <person name="Cattoli G."/>
        </authorList>
    </citation>
    <scope>NUCLEOTIDE SEQUENCE [LARGE SCALE GENOMIC DNA]</scope>
    <source>
        <strain evidence="2 3">NRS-1</strain>
    </source>
</reference>
<dbReference type="STRING" id="237258.SAMN04489756_1108"/>
<feature type="transmembrane region" description="Helical" evidence="1">
    <location>
        <begin position="69"/>
        <end position="87"/>
    </location>
</feature>
<keyword evidence="3" id="KW-1185">Reference proteome</keyword>
<feature type="transmembrane region" description="Helical" evidence="1">
    <location>
        <begin position="151"/>
        <end position="177"/>
    </location>
</feature>
<keyword evidence="1" id="KW-0812">Transmembrane</keyword>
<feature type="transmembrane region" description="Helical" evidence="1">
    <location>
        <begin position="448"/>
        <end position="470"/>
    </location>
</feature>
<dbReference type="KEGG" id="cnr:EB819_08370"/>
<dbReference type="Proteomes" id="UP000095601">
    <property type="component" value="Unassembled WGS sequence"/>
</dbReference>
<feature type="transmembrane region" description="Helical" evidence="1">
    <location>
        <begin position="189"/>
        <end position="211"/>
    </location>
</feature>
<keyword evidence="1" id="KW-0472">Membrane</keyword>
<feature type="transmembrane region" description="Helical" evidence="1">
    <location>
        <begin position="35"/>
        <end position="57"/>
    </location>
</feature>
<feature type="transmembrane region" description="Helical" evidence="1">
    <location>
        <begin position="401"/>
        <end position="419"/>
    </location>
</feature>
<sequence length="476" mass="56042">MKLVLNRKLYLFIKATIWFLFFVFCFYTLEKVTKRSTIIYELIISGFIMELSVMKFLRTWYKYKKPTVIDWFRLTTFYGLLLNYFMVITEIGDNNLWKYDNIKLDDIFIIPTLITILIGLLALNLAEFIVKFVKINSKPSTRKFHYILRYKFILIGSGLFVFVMQLVLLLTGVIGYGTYTENTTSSFSFLLQIINSLKLFYILLFGYLIFFYRFKDKFITSSYYIFIVLYLIFGLLSGMKENVIVVLVAISIPYFLAGNGIPKKWLLTFVVIFFLLYPINNNYRDLLIHFPKMDKKEAIGLAVAKTFSQDLTDIFKESSDSYSERLALYPNLQYAVQTEQDWTYYKNMDRFPYLPFSFLPRFLLPSKPVSDTGMVLNKMMTGNDRSSQTATTFGWAYLEGGIYFVLLEFFIFGVVLSLFQFSRRKNGILLQLFLGNLTIMMLKVESDIYFLLATIIQDFIIYTILTFFFMKKKIIN</sequence>